<organism evidence="7 8">
    <name type="scientific">Commensalibacter nepenthis</name>
    <dbReference type="NCBI Taxonomy" id="3043872"/>
    <lineage>
        <taxon>Bacteria</taxon>
        <taxon>Pseudomonadati</taxon>
        <taxon>Pseudomonadota</taxon>
        <taxon>Alphaproteobacteria</taxon>
        <taxon>Acetobacterales</taxon>
        <taxon>Acetobacteraceae</taxon>
    </lineage>
</organism>
<evidence type="ECO:0000256" key="4">
    <source>
        <dbReference type="ARBA" id="ARBA00022989"/>
    </source>
</evidence>
<dbReference type="InterPro" id="IPR002293">
    <property type="entry name" value="AA/rel_permease1"/>
</dbReference>
<comment type="subcellular location">
    <subcellularLocation>
        <location evidence="1">Membrane</location>
        <topology evidence="1">Multi-pass membrane protein</topology>
    </subcellularLocation>
</comment>
<feature type="transmembrane region" description="Helical" evidence="6">
    <location>
        <begin position="394"/>
        <end position="412"/>
    </location>
</feature>
<dbReference type="Pfam" id="PF13520">
    <property type="entry name" value="AA_permease_2"/>
    <property type="match status" value="1"/>
</dbReference>
<accession>A0ABT6Q5J2</accession>
<feature type="transmembrane region" description="Helical" evidence="6">
    <location>
        <begin position="237"/>
        <end position="259"/>
    </location>
</feature>
<dbReference type="PIRSF" id="PIRSF006060">
    <property type="entry name" value="AA_transporter"/>
    <property type="match status" value="1"/>
</dbReference>
<keyword evidence="2" id="KW-0813">Transport</keyword>
<evidence type="ECO:0000256" key="2">
    <source>
        <dbReference type="ARBA" id="ARBA00022448"/>
    </source>
</evidence>
<evidence type="ECO:0000256" key="1">
    <source>
        <dbReference type="ARBA" id="ARBA00004141"/>
    </source>
</evidence>
<dbReference type="RefSeq" id="WP_281461832.1">
    <property type="nucleotide sequence ID" value="NZ_JASBAN010000001.1"/>
</dbReference>
<gene>
    <name evidence="7" type="ORF">QJV33_02475</name>
</gene>
<proteinExistence type="predicted"/>
<feature type="transmembrane region" description="Helical" evidence="6">
    <location>
        <begin position="470"/>
        <end position="489"/>
    </location>
</feature>
<feature type="transmembrane region" description="Helical" evidence="6">
    <location>
        <begin position="271"/>
        <end position="297"/>
    </location>
</feature>
<reference evidence="7" key="1">
    <citation type="submission" date="2023-05" db="EMBL/GenBank/DDBJ databases">
        <title>Whole genome sequence of Commensalibacter sp.</title>
        <authorList>
            <person name="Charoenyingcharoen P."/>
            <person name="Yukphan P."/>
        </authorList>
    </citation>
    <scope>NUCLEOTIDE SEQUENCE</scope>
    <source>
        <strain evidence="7">TBRC 10068</strain>
    </source>
</reference>
<evidence type="ECO:0000313" key="8">
    <source>
        <dbReference type="Proteomes" id="UP001431775"/>
    </source>
</evidence>
<name>A0ABT6Q5J2_9PROT</name>
<comment type="caution">
    <text evidence="7">The sequence shown here is derived from an EMBL/GenBank/DDBJ whole genome shotgun (WGS) entry which is preliminary data.</text>
</comment>
<evidence type="ECO:0000256" key="6">
    <source>
        <dbReference type="SAM" id="Phobius"/>
    </source>
</evidence>
<dbReference type="Gene3D" id="1.20.1740.10">
    <property type="entry name" value="Amino acid/polyamine transporter I"/>
    <property type="match status" value="1"/>
</dbReference>
<dbReference type="PANTHER" id="PTHR43243:SF4">
    <property type="entry name" value="CATIONIC AMINO ACID TRANSPORTER 4"/>
    <property type="match status" value="1"/>
</dbReference>
<feature type="transmembrane region" description="Helical" evidence="6">
    <location>
        <begin position="162"/>
        <end position="185"/>
    </location>
</feature>
<protein>
    <submittedName>
        <fullName evidence="7">Amino acid permease</fullName>
    </submittedName>
</protein>
<feature type="transmembrane region" description="Helical" evidence="6">
    <location>
        <begin position="437"/>
        <end position="458"/>
    </location>
</feature>
<feature type="transmembrane region" description="Helical" evidence="6">
    <location>
        <begin position="103"/>
        <end position="126"/>
    </location>
</feature>
<dbReference type="Proteomes" id="UP001431775">
    <property type="component" value="Unassembled WGS sequence"/>
</dbReference>
<feature type="transmembrane region" description="Helical" evidence="6">
    <location>
        <begin position="197"/>
        <end position="217"/>
    </location>
</feature>
<evidence type="ECO:0000256" key="5">
    <source>
        <dbReference type="ARBA" id="ARBA00023136"/>
    </source>
</evidence>
<dbReference type="PANTHER" id="PTHR43243">
    <property type="entry name" value="INNER MEMBRANE TRANSPORTER YGJI-RELATED"/>
    <property type="match status" value="1"/>
</dbReference>
<keyword evidence="4 6" id="KW-1133">Transmembrane helix</keyword>
<dbReference type="EMBL" id="JASBAN010000001">
    <property type="protein sequence ID" value="MDI2112163.1"/>
    <property type="molecule type" value="Genomic_DNA"/>
</dbReference>
<keyword evidence="3 6" id="KW-0812">Transmembrane</keyword>
<evidence type="ECO:0000256" key="3">
    <source>
        <dbReference type="ARBA" id="ARBA00022692"/>
    </source>
</evidence>
<evidence type="ECO:0000313" key="7">
    <source>
        <dbReference type="EMBL" id="MDI2112163.1"/>
    </source>
</evidence>
<keyword evidence="8" id="KW-1185">Reference proteome</keyword>
<sequence>MALISKRKSLEQITKEADSHNLHRCLGPWRLTTIGVGATVGAGIFVMTGTAAANFAGPAVVLSFIIAAIACLFTALSYGELSSTIPVAGSAYSYAYTSLGEKFAWAVGWLLLLEYGISAVSVASGFSSYSVSLLQDLHINLPSFIHHPMFQPSPEGYNKGIIIVKSMDLVGAMCVMMASIALLFGVSESTTINGIIVTIKVGILILFIAIGFFYINPMNLTPFIPESTGAMNFGTTGIFRAASTTFFAYIGFEVVSTAASEAKNPQKDVPFGIVASLGISTLIYIGVAIVLVGVVPYKQLNVSDPLAIATNYINIPFLTWTLKISAVIGLCSVMLALLYGQTRIFFIMAKDGLLPPAFCGLHPRYKTPWRGTLILGVCVSIATAFLPIDIISDLVSLGTASAFIIVCFTVIWQRNAHPDLPRPFEVPLGGFYLREIWIGYIPMLGIISCIAMIIPLLIDMVSSIFHHNPIPMILLISYAVVGFFGYYGYGRKHSVIGKQHQSPNQS</sequence>
<feature type="transmembrane region" description="Helical" evidence="6">
    <location>
        <begin position="59"/>
        <end position="78"/>
    </location>
</feature>
<feature type="transmembrane region" description="Helical" evidence="6">
    <location>
        <begin position="317"/>
        <end position="340"/>
    </location>
</feature>
<feature type="transmembrane region" description="Helical" evidence="6">
    <location>
        <begin position="31"/>
        <end position="53"/>
    </location>
</feature>
<keyword evidence="5 6" id="KW-0472">Membrane</keyword>
<feature type="transmembrane region" description="Helical" evidence="6">
    <location>
        <begin position="371"/>
        <end position="388"/>
    </location>
</feature>